<evidence type="ECO:0000256" key="1">
    <source>
        <dbReference type="ARBA" id="ARBA00004141"/>
    </source>
</evidence>
<keyword evidence="4 7" id="KW-1133">Transmembrane helix</keyword>
<organism evidence="8 9">
    <name type="scientific">Karstenula rhodostoma CBS 690.94</name>
    <dbReference type="NCBI Taxonomy" id="1392251"/>
    <lineage>
        <taxon>Eukaryota</taxon>
        <taxon>Fungi</taxon>
        <taxon>Dikarya</taxon>
        <taxon>Ascomycota</taxon>
        <taxon>Pezizomycotina</taxon>
        <taxon>Dothideomycetes</taxon>
        <taxon>Pleosporomycetidae</taxon>
        <taxon>Pleosporales</taxon>
        <taxon>Massarineae</taxon>
        <taxon>Didymosphaeriaceae</taxon>
        <taxon>Karstenula</taxon>
    </lineage>
</organism>
<proteinExistence type="inferred from homology"/>
<dbReference type="OrthoDB" id="8904098at2759"/>
<feature type="transmembrane region" description="Helical" evidence="7">
    <location>
        <begin position="483"/>
        <end position="504"/>
    </location>
</feature>
<dbReference type="GO" id="GO:0016020">
    <property type="term" value="C:membrane"/>
    <property type="evidence" value="ECO:0007669"/>
    <property type="project" value="UniProtKB-SubCell"/>
</dbReference>
<dbReference type="Pfam" id="PF00854">
    <property type="entry name" value="PTR2"/>
    <property type="match status" value="1"/>
</dbReference>
<dbReference type="AlphaFoldDB" id="A0A9P4UGA6"/>
<dbReference type="EMBL" id="MU001495">
    <property type="protein sequence ID" value="KAF2448985.1"/>
    <property type="molecule type" value="Genomic_DNA"/>
</dbReference>
<feature type="transmembrane region" description="Helical" evidence="7">
    <location>
        <begin position="213"/>
        <end position="233"/>
    </location>
</feature>
<keyword evidence="9" id="KW-1185">Reference proteome</keyword>
<feature type="transmembrane region" description="Helical" evidence="7">
    <location>
        <begin position="300"/>
        <end position="319"/>
    </location>
</feature>
<feature type="transmembrane region" description="Helical" evidence="7">
    <location>
        <begin position="20"/>
        <end position="39"/>
    </location>
</feature>
<dbReference type="InterPro" id="IPR036259">
    <property type="entry name" value="MFS_trans_sf"/>
</dbReference>
<feature type="transmembrane region" description="Helical" evidence="7">
    <location>
        <begin position="189"/>
        <end position="207"/>
    </location>
</feature>
<feature type="transmembrane region" description="Helical" evidence="7">
    <location>
        <begin position="370"/>
        <end position="392"/>
    </location>
</feature>
<feature type="transmembrane region" description="Helical" evidence="7">
    <location>
        <begin position="458"/>
        <end position="477"/>
    </location>
</feature>
<evidence type="ECO:0000256" key="6">
    <source>
        <dbReference type="SAM" id="MobiDB-lite"/>
    </source>
</evidence>
<feature type="transmembrane region" description="Helical" evidence="7">
    <location>
        <begin position="128"/>
        <end position="147"/>
    </location>
</feature>
<feature type="transmembrane region" description="Helical" evidence="7">
    <location>
        <begin position="418"/>
        <end position="437"/>
    </location>
</feature>
<reference evidence="8" key="1">
    <citation type="journal article" date="2020" name="Stud. Mycol.">
        <title>101 Dothideomycetes genomes: a test case for predicting lifestyles and emergence of pathogens.</title>
        <authorList>
            <person name="Haridas S."/>
            <person name="Albert R."/>
            <person name="Binder M."/>
            <person name="Bloem J."/>
            <person name="Labutti K."/>
            <person name="Salamov A."/>
            <person name="Andreopoulos B."/>
            <person name="Baker S."/>
            <person name="Barry K."/>
            <person name="Bills G."/>
            <person name="Bluhm B."/>
            <person name="Cannon C."/>
            <person name="Castanera R."/>
            <person name="Culley D."/>
            <person name="Daum C."/>
            <person name="Ezra D."/>
            <person name="Gonzalez J."/>
            <person name="Henrissat B."/>
            <person name="Kuo A."/>
            <person name="Liang C."/>
            <person name="Lipzen A."/>
            <person name="Lutzoni F."/>
            <person name="Magnuson J."/>
            <person name="Mondo S."/>
            <person name="Nolan M."/>
            <person name="Ohm R."/>
            <person name="Pangilinan J."/>
            <person name="Park H.-J."/>
            <person name="Ramirez L."/>
            <person name="Alfaro M."/>
            <person name="Sun H."/>
            <person name="Tritt A."/>
            <person name="Yoshinaga Y."/>
            <person name="Zwiers L.-H."/>
            <person name="Turgeon B."/>
            <person name="Goodwin S."/>
            <person name="Spatafora J."/>
            <person name="Crous P."/>
            <person name="Grigoriev I."/>
        </authorList>
    </citation>
    <scope>NUCLEOTIDE SEQUENCE</scope>
    <source>
        <strain evidence="8">CBS 690.94</strain>
    </source>
</reference>
<feature type="compositionally biased region" description="Polar residues" evidence="6">
    <location>
        <begin position="559"/>
        <end position="581"/>
    </location>
</feature>
<dbReference type="SUPFAM" id="SSF103473">
    <property type="entry name" value="MFS general substrate transporter"/>
    <property type="match status" value="1"/>
</dbReference>
<evidence type="ECO:0000256" key="2">
    <source>
        <dbReference type="ARBA" id="ARBA00005982"/>
    </source>
</evidence>
<sequence length="642" mass="70555">MSLLSNNSEGLRRVRDDIPLRLWIVASISFWEKAAFWGLTAPWQNYMQHPPRLTHEETPGALGLGQVKATRIYCAFYIAYYISPMLFAVLSDSRLGRYKTLFVCLIFFNLGCAAMTFSSLPASLAAGWGLPGLIIAMICVALGGGGFESNMAAFLADQYADTESRIQTLASGEEVVTDRSLTIEYIYSLNYWLGNVGSLSWFAVVALEEHVSFTAAYGLTFGFAFISLLTLLAGNRYLLRVPHESKVFAQASQILLCASRNGFQLARADPKYQLKHRRKVVPWSGQLVGELRRGLQGCRVLLAFIVFYVCFDQMQNNLISQSAQMETGGTPNDMLPAMNQVGCILFTPLIHHVIYPILHKRHIYLKPITRITIGFGFVVSSMAYAAIVQNVIYSSGPCYDHPRACSSVANREPNHVNVWIQAPVFFLIAMGEVWAYVTALEIAYSHAPKNMKSMIQAIFPLMAGIGSASAMGLTTFAHDPKLVIFYASLAGGMAVTTVVFWLLFRKHDQSDADDKSDESVVADTPSTQCSQRTSILADPDPEPGHVNVELGLLARPRANSGSDSTKRSNLTGTTLVSQEEGNTIEGDGSHAGVRNSATELDPVQQATVPVPEPVQLLPSPPRSPSKKAQKFQKRQPRFSMVS</sequence>
<comment type="similarity">
    <text evidence="2">Belongs to the major facilitator superfamily. Proton-dependent oligopeptide transporter (POT/PTR) (TC 2.A.17) family.</text>
</comment>
<accession>A0A9P4UGA6</accession>
<gene>
    <name evidence="8" type="ORF">P171DRAFT_222350</name>
</gene>
<comment type="subcellular location">
    <subcellularLocation>
        <location evidence="1">Membrane</location>
        <topology evidence="1">Multi-pass membrane protein</topology>
    </subcellularLocation>
</comment>
<keyword evidence="3 7" id="KW-0812">Transmembrane</keyword>
<evidence type="ECO:0000313" key="9">
    <source>
        <dbReference type="Proteomes" id="UP000799764"/>
    </source>
</evidence>
<keyword evidence="5 7" id="KW-0472">Membrane</keyword>
<dbReference type="InterPro" id="IPR000109">
    <property type="entry name" value="POT_fam"/>
</dbReference>
<feature type="region of interest" description="Disordered" evidence="6">
    <location>
        <begin position="511"/>
        <end position="642"/>
    </location>
</feature>
<comment type="caution">
    <text evidence="8">The sequence shown here is derived from an EMBL/GenBank/DDBJ whole genome shotgun (WGS) entry which is preliminary data.</text>
</comment>
<feature type="transmembrane region" description="Helical" evidence="7">
    <location>
        <begin position="70"/>
        <end position="90"/>
    </location>
</feature>
<feature type="compositionally biased region" description="Polar residues" evidence="6">
    <location>
        <begin position="524"/>
        <end position="534"/>
    </location>
</feature>
<name>A0A9P4UGA6_9PLEO</name>
<dbReference type="PANTHER" id="PTHR11654">
    <property type="entry name" value="OLIGOPEPTIDE TRANSPORTER-RELATED"/>
    <property type="match status" value="1"/>
</dbReference>
<protein>
    <submittedName>
        <fullName evidence="8">Peptide transporter PTR2-A</fullName>
    </submittedName>
</protein>
<evidence type="ECO:0000256" key="7">
    <source>
        <dbReference type="SAM" id="Phobius"/>
    </source>
</evidence>
<evidence type="ECO:0000313" key="8">
    <source>
        <dbReference type="EMBL" id="KAF2448985.1"/>
    </source>
</evidence>
<feature type="compositionally biased region" description="Basic residues" evidence="6">
    <location>
        <begin position="624"/>
        <end position="636"/>
    </location>
</feature>
<feature type="transmembrane region" description="Helical" evidence="7">
    <location>
        <begin position="339"/>
        <end position="358"/>
    </location>
</feature>
<dbReference type="Proteomes" id="UP000799764">
    <property type="component" value="Unassembled WGS sequence"/>
</dbReference>
<dbReference type="Gene3D" id="1.20.1250.20">
    <property type="entry name" value="MFS general substrate transporter like domains"/>
    <property type="match status" value="1"/>
</dbReference>
<evidence type="ECO:0000256" key="5">
    <source>
        <dbReference type="ARBA" id="ARBA00023136"/>
    </source>
</evidence>
<evidence type="ECO:0000256" key="4">
    <source>
        <dbReference type="ARBA" id="ARBA00022989"/>
    </source>
</evidence>
<feature type="transmembrane region" description="Helical" evidence="7">
    <location>
        <begin position="102"/>
        <end position="122"/>
    </location>
</feature>
<evidence type="ECO:0000256" key="3">
    <source>
        <dbReference type="ARBA" id="ARBA00022692"/>
    </source>
</evidence>
<dbReference type="GO" id="GO:0022857">
    <property type="term" value="F:transmembrane transporter activity"/>
    <property type="evidence" value="ECO:0007669"/>
    <property type="project" value="InterPro"/>
</dbReference>